<evidence type="ECO:0000313" key="1">
    <source>
        <dbReference type="EMBL" id="CAJ0605082.1"/>
    </source>
</evidence>
<proteinExistence type="predicted"/>
<comment type="caution">
    <text evidence="1">The sequence shown here is derived from an EMBL/GenBank/DDBJ whole genome shotgun (WGS) entry which is preliminary data.</text>
</comment>
<keyword evidence="2" id="KW-1185">Reference proteome</keyword>
<reference evidence="1" key="1">
    <citation type="submission" date="2023-07" db="EMBL/GenBank/DDBJ databases">
        <authorList>
            <consortium name="CYATHOMIX"/>
        </authorList>
    </citation>
    <scope>NUCLEOTIDE SEQUENCE</scope>
    <source>
        <strain evidence="1">N/A</strain>
    </source>
</reference>
<evidence type="ECO:0000313" key="2">
    <source>
        <dbReference type="Proteomes" id="UP001176961"/>
    </source>
</evidence>
<dbReference type="Proteomes" id="UP001176961">
    <property type="component" value="Unassembled WGS sequence"/>
</dbReference>
<protein>
    <submittedName>
        <fullName evidence="1">Uncharacterized protein</fullName>
    </submittedName>
</protein>
<feature type="non-terminal residue" evidence="1">
    <location>
        <position position="1"/>
    </location>
</feature>
<name>A0AA36H7E7_CYLNA</name>
<dbReference type="AlphaFoldDB" id="A0AA36H7E7"/>
<dbReference type="EMBL" id="CATQJL010000316">
    <property type="protein sequence ID" value="CAJ0605082.1"/>
    <property type="molecule type" value="Genomic_DNA"/>
</dbReference>
<accession>A0AA36H7E7</accession>
<organism evidence="1 2">
    <name type="scientific">Cylicocyclus nassatus</name>
    <name type="common">Nematode worm</name>
    <dbReference type="NCBI Taxonomy" id="53992"/>
    <lineage>
        <taxon>Eukaryota</taxon>
        <taxon>Metazoa</taxon>
        <taxon>Ecdysozoa</taxon>
        <taxon>Nematoda</taxon>
        <taxon>Chromadorea</taxon>
        <taxon>Rhabditida</taxon>
        <taxon>Rhabditina</taxon>
        <taxon>Rhabditomorpha</taxon>
        <taxon>Strongyloidea</taxon>
        <taxon>Strongylidae</taxon>
        <taxon>Cylicocyclus</taxon>
    </lineage>
</organism>
<sequence>VRLWPFHTDGRHSPRLKNRTCCILLHNFIHTKNVRTPTFTIRRYDSIIYVF</sequence>
<gene>
    <name evidence="1" type="ORF">CYNAS_LOCUS17065</name>
</gene>